<sequence>MTKVKADLEMKMMKWGTTMMAWRRMTGSWGDGQTSEDVEDGVKDDEGDRLFGRGIRCQDKDDGDGLRCMLEVRKWKLFLLNWNGVDSCRHSPETLLFQCSGFLPSTGGISMKVTTEFPVIAGEIKVEGPSTISFNYLLVTHLRITPACIAVNTDRESFVEAERKAESRPSGKLCRGRAESCVEAEREALSRPSGKLCRGRAGSFVEAERDAVSRPSGKLCRGRASDRIYCMPTSDRFVPTSGRSSDQGSNRSEKRSGLLRLRVLGADEVSIVMATGAYGWRLGEGIRIVTGNVVEVLKVEILVGINSGSEVGWWKLLVVMSGALSGRVGEGKELDERQRMENDQDEQSMNQE</sequence>
<gene>
    <name evidence="2" type="ORF">LR48_Vigan393s001800</name>
</gene>
<accession>A0A0L9TAD0</accession>
<evidence type="ECO:0000313" key="2">
    <source>
        <dbReference type="EMBL" id="KOM27074.1"/>
    </source>
</evidence>
<dbReference type="AlphaFoldDB" id="A0A0L9TAD0"/>
<dbReference type="Proteomes" id="UP000053144">
    <property type="component" value="Unassembled WGS sequence"/>
</dbReference>
<protein>
    <submittedName>
        <fullName evidence="2">Uncharacterized protein</fullName>
    </submittedName>
</protein>
<proteinExistence type="predicted"/>
<feature type="compositionally biased region" description="Basic and acidic residues" evidence="1">
    <location>
        <begin position="330"/>
        <end position="342"/>
    </location>
</feature>
<dbReference type="Gramene" id="KOM27074">
    <property type="protein sequence ID" value="KOM27074"/>
    <property type="gene ID" value="LR48_Vigan393s001800"/>
</dbReference>
<dbReference type="EMBL" id="KQ258367">
    <property type="protein sequence ID" value="KOM27074.1"/>
    <property type="molecule type" value="Genomic_DNA"/>
</dbReference>
<name>A0A0L9TAD0_PHAAN</name>
<reference evidence="3" key="1">
    <citation type="journal article" date="2015" name="Proc. Natl. Acad. Sci. U.S.A.">
        <title>Genome sequencing of adzuki bean (Vigna angularis) provides insight into high starch and low fat accumulation and domestication.</title>
        <authorList>
            <person name="Yang K."/>
            <person name="Tian Z."/>
            <person name="Chen C."/>
            <person name="Luo L."/>
            <person name="Zhao B."/>
            <person name="Wang Z."/>
            <person name="Yu L."/>
            <person name="Li Y."/>
            <person name="Sun Y."/>
            <person name="Li W."/>
            <person name="Chen Y."/>
            <person name="Li Y."/>
            <person name="Zhang Y."/>
            <person name="Ai D."/>
            <person name="Zhao J."/>
            <person name="Shang C."/>
            <person name="Ma Y."/>
            <person name="Wu B."/>
            <person name="Wang M."/>
            <person name="Gao L."/>
            <person name="Sun D."/>
            <person name="Zhang P."/>
            <person name="Guo F."/>
            <person name="Wang W."/>
            <person name="Li Y."/>
            <person name="Wang J."/>
            <person name="Varshney R.K."/>
            <person name="Wang J."/>
            <person name="Ling H.Q."/>
            <person name="Wan P."/>
        </authorList>
    </citation>
    <scope>NUCLEOTIDE SEQUENCE</scope>
    <source>
        <strain evidence="3">cv. Jingnong 6</strain>
    </source>
</reference>
<evidence type="ECO:0000313" key="3">
    <source>
        <dbReference type="Proteomes" id="UP000053144"/>
    </source>
</evidence>
<evidence type="ECO:0000256" key="1">
    <source>
        <dbReference type="SAM" id="MobiDB-lite"/>
    </source>
</evidence>
<feature type="region of interest" description="Disordered" evidence="1">
    <location>
        <begin position="330"/>
        <end position="352"/>
    </location>
</feature>
<organism evidence="2 3">
    <name type="scientific">Phaseolus angularis</name>
    <name type="common">Azuki bean</name>
    <name type="synonym">Vigna angularis</name>
    <dbReference type="NCBI Taxonomy" id="3914"/>
    <lineage>
        <taxon>Eukaryota</taxon>
        <taxon>Viridiplantae</taxon>
        <taxon>Streptophyta</taxon>
        <taxon>Embryophyta</taxon>
        <taxon>Tracheophyta</taxon>
        <taxon>Spermatophyta</taxon>
        <taxon>Magnoliopsida</taxon>
        <taxon>eudicotyledons</taxon>
        <taxon>Gunneridae</taxon>
        <taxon>Pentapetalae</taxon>
        <taxon>rosids</taxon>
        <taxon>fabids</taxon>
        <taxon>Fabales</taxon>
        <taxon>Fabaceae</taxon>
        <taxon>Papilionoideae</taxon>
        <taxon>50 kb inversion clade</taxon>
        <taxon>NPAAA clade</taxon>
        <taxon>indigoferoid/millettioid clade</taxon>
        <taxon>Phaseoleae</taxon>
        <taxon>Vigna</taxon>
    </lineage>
</organism>